<gene>
    <name evidence="2" type="ORF">NDU88_001683</name>
</gene>
<evidence type="ECO:0000313" key="2">
    <source>
        <dbReference type="EMBL" id="KAJ1176402.1"/>
    </source>
</evidence>
<evidence type="ECO:0000313" key="3">
    <source>
        <dbReference type="Proteomes" id="UP001066276"/>
    </source>
</evidence>
<dbReference type="EMBL" id="JANPWB010000006">
    <property type="protein sequence ID" value="KAJ1176402.1"/>
    <property type="molecule type" value="Genomic_DNA"/>
</dbReference>
<evidence type="ECO:0000256" key="1">
    <source>
        <dbReference type="SAM" id="MobiDB-lite"/>
    </source>
</evidence>
<keyword evidence="3" id="KW-1185">Reference proteome</keyword>
<dbReference type="AlphaFoldDB" id="A0AAV7TKU9"/>
<feature type="compositionally biased region" description="Polar residues" evidence="1">
    <location>
        <begin position="1"/>
        <end position="11"/>
    </location>
</feature>
<dbReference type="Proteomes" id="UP001066276">
    <property type="component" value="Chromosome 3_2"/>
</dbReference>
<accession>A0AAV7TKU9</accession>
<proteinExistence type="predicted"/>
<reference evidence="2" key="1">
    <citation type="journal article" date="2022" name="bioRxiv">
        <title>Sequencing and chromosome-scale assembly of the giantPleurodeles waltlgenome.</title>
        <authorList>
            <person name="Brown T."/>
            <person name="Elewa A."/>
            <person name="Iarovenko S."/>
            <person name="Subramanian E."/>
            <person name="Araus A.J."/>
            <person name="Petzold A."/>
            <person name="Susuki M."/>
            <person name="Suzuki K.-i.T."/>
            <person name="Hayashi T."/>
            <person name="Toyoda A."/>
            <person name="Oliveira C."/>
            <person name="Osipova E."/>
            <person name="Leigh N.D."/>
            <person name="Simon A."/>
            <person name="Yun M.H."/>
        </authorList>
    </citation>
    <scope>NUCLEOTIDE SEQUENCE</scope>
    <source>
        <strain evidence="2">20211129_DDA</strain>
        <tissue evidence="2">Liver</tissue>
    </source>
</reference>
<feature type="region of interest" description="Disordered" evidence="1">
    <location>
        <begin position="1"/>
        <end position="28"/>
    </location>
</feature>
<comment type="caution">
    <text evidence="2">The sequence shown here is derived from an EMBL/GenBank/DDBJ whole genome shotgun (WGS) entry which is preliminary data.</text>
</comment>
<organism evidence="2 3">
    <name type="scientific">Pleurodeles waltl</name>
    <name type="common">Iberian ribbed newt</name>
    <dbReference type="NCBI Taxonomy" id="8319"/>
    <lineage>
        <taxon>Eukaryota</taxon>
        <taxon>Metazoa</taxon>
        <taxon>Chordata</taxon>
        <taxon>Craniata</taxon>
        <taxon>Vertebrata</taxon>
        <taxon>Euteleostomi</taxon>
        <taxon>Amphibia</taxon>
        <taxon>Batrachia</taxon>
        <taxon>Caudata</taxon>
        <taxon>Salamandroidea</taxon>
        <taxon>Salamandridae</taxon>
        <taxon>Pleurodelinae</taxon>
        <taxon>Pleurodeles</taxon>
    </lineage>
</organism>
<name>A0AAV7TKU9_PLEWA</name>
<sequence length="75" mass="8413">MAAEASLSSRPSWAREESAQGPEPESRGRRHRWLVYRLLFPGLRREPGVKERLGKMQSALALLMQIDSAVPGVLK</sequence>
<protein>
    <submittedName>
        <fullName evidence="2">Uncharacterized protein</fullName>
    </submittedName>
</protein>